<evidence type="ECO:0008006" key="9">
    <source>
        <dbReference type="Google" id="ProtNLM"/>
    </source>
</evidence>
<dbReference type="AlphaFoldDB" id="A0AA40DMY2"/>
<evidence type="ECO:0000256" key="6">
    <source>
        <dbReference type="SAM" id="Phobius"/>
    </source>
</evidence>
<dbReference type="InterPro" id="IPR013861">
    <property type="entry name" value="TMEM115/Pdh1/Rbl19"/>
</dbReference>
<dbReference type="GeneID" id="85326146"/>
<feature type="transmembrane region" description="Helical" evidence="6">
    <location>
        <begin position="84"/>
        <end position="107"/>
    </location>
</feature>
<keyword evidence="4 6" id="KW-0472">Membrane</keyword>
<comment type="caution">
    <text evidence="7">The sequence shown here is derived from an EMBL/GenBank/DDBJ whole genome shotgun (WGS) entry which is preliminary data.</text>
</comment>
<dbReference type="RefSeq" id="XP_060291841.1">
    <property type="nucleotide sequence ID" value="XM_060442876.1"/>
</dbReference>
<feature type="region of interest" description="Disordered" evidence="5">
    <location>
        <begin position="233"/>
        <end position="266"/>
    </location>
</feature>
<sequence>MSFASTPVTRTLVLGLVASSVAASLFDVKHYFYISVGTHILRYHQVWRFLIYQLCYTNSSEVLFAAMSLYNMRAIEQLWGSRKYASFIAVTALFTAIIPPFLLTAVLRPLSLGRFEYLPAGPTPIIFAILAQYHAMIPHVYKYRIALSTAAPGNDDSMGLTFSDKSTRYLIALQLALFQLPGSLLGAAVGWVVGYSWRNELIPARLTRWRVPGWVVGLRSQKRNRGFEEMRRRLEGEGSGSGSSTGAASGLQQPADSDNRRRTMGQQLMDEVRGAF</sequence>
<comment type="subcellular location">
    <subcellularLocation>
        <location evidence="1">Membrane</location>
        <topology evidence="1">Multi-pass membrane protein</topology>
    </subcellularLocation>
</comment>
<name>A0AA40DMY2_9PEZI</name>
<dbReference type="SMART" id="SM01160">
    <property type="entry name" value="DUF1751"/>
    <property type="match status" value="1"/>
</dbReference>
<gene>
    <name evidence="7" type="ORF">B0T26DRAFT_727897</name>
</gene>
<dbReference type="SUPFAM" id="SSF144091">
    <property type="entry name" value="Rhomboid-like"/>
    <property type="match status" value="1"/>
</dbReference>
<keyword evidence="2 6" id="KW-0812">Transmembrane</keyword>
<dbReference type="InterPro" id="IPR035952">
    <property type="entry name" value="Rhomboid-like_sf"/>
</dbReference>
<organism evidence="7 8">
    <name type="scientific">Lasiosphaeria miniovina</name>
    <dbReference type="NCBI Taxonomy" id="1954250"/>
    <lineage>
        <taxon>Eukaryota</taxon>
        <taxon>Fungi</taxon>
        <taxon>Dikarya</taxon>
        <taxon>Ascomycota</taxon>
        <taxon>Pezizomycotina</taxon>
        <taxon>Sordariomycetes</taxon>
        <taxon>Sordariomycetidae</taxon>
        <taxon>Sordariales</taxon>
        <taxon>Lasiosphaeriaceae</taxon>
        <taxon>Lasiosphaeria</taxon>
    </lineage>
</organism>
<evidence type="ECO:0000256" key="1">
    <source>
        <dbReference type="ARBA" id="ARBA00004141"/>
    </source>
</evidence>
<dbReference type="GO" id="GO:0006890">
    <property type="term" value="P:retrograde vesicle-mediated transport, Golgi to endoplasmic reticulum"/>
    <property type="evidence" value="ECO:0007669"/>
    <property type="project" value="InterPro"/>
</dbReference>
<accession>A0AA40DMY2</accession>
<evidence type="ECO:0000256" key="3">
    <source>
        <dbReference type="ARBA" id="ARBA00022989"/>
    </source>
</evidence>
<evidence type="ECO:0000256" key="2">
    <source>
        <dbReference type="ARBA" id="ARBA00022692"/>
    </source>
</evidence>
<keyword evidence="8" id="KW-1185">Reference proteome</keyword>
<dbReference type="Pfam" id="PF08551">
    <property type="entry name" value="DUF1751"/>
    <property type="match status" value="1"/>
</dbReference>
<feature type="transmembrane region" description="Helical" evidence="6">
    <location>
        <begin position="169"/>
        <end position="195"/>
    </location>
</feature>
<protein>
    <recommendedName>
        <fullName evidence="9">DSC E3 ubiquitin ligase complex subunit 2</fullName>
    </recommendedName>
</protein>
<dbReference type="Gene3D" id="1.20.1540.10">
    <property type="entry name" value="Rhomboid-like"/>
    <property type="match status" value="1"/>
</dbReference>
<dbReference type="GO" id="GO:0004252">
    <property type="term" value="F:serine-type endopeptidase activity"/>
    <property type="evidence" value="ECO:0007669"/>
    <property type="project" value="TreeGrafter"/>
</dbReference>
<evidence type="ECO:0000256" key="5">
    <source>
        <dbReference type="SAM" id="MobiDB-lite"/>
    </source>
</evidence>
<evidence type="ECO:0000313" key="7">
    <source>
        <dbReference type="EMBL" id="KAK0706747.1"/>
    </source>
</evidence>
<evidence type="ECO:0000256" key="4">
    <source>
        <dbReference type="ARBA" id="ARBA00023136"/>
    </source>
</evidence>
<evidence type="ECO:0000313" key="8">
    <source>
        <dbReference type="Proteomes" id="UP001172101"/>
    </source>
</evidence>
<dbReference type="PANTHER" id="PTHR43066:SF21">
    <property type="entry name" value="UBIQUITIN-ASSOCIATED DOMAIN-CONTAINING PROTEIN 2"/>
    <property type="match status" value="1"/>
</dbReference>
<dbReference type="EMBL" id="JAUIRO010000007">
    <property type="protein sequence ID" value="KAK0706747.1"/>
    <property type="molecule type" value="Genomic_DNA"/>
</dbReference>
<dbReference type="GO" id="GO:0016020">
    <property type="term" value="C:membrane"/>
    <property type="evidence" value="ECO:0007669"/>
    <property type="project" value="UniProtKB-SubCell"/>
</dbReference>
<dbReference type="Proteomes" id="UP001172101">
    <property type="component" value="Unassembled WGS sequence"/>
</dbReference>
<keyword evidence="3 6" id="KW-1133">Transmembrane helix</keyword>
<proteinExistence type="predicted"/>
<reference evidence="7" key="1">
    <citation type="submission" date="2023-06" db="EMBL/GenBank/DDBJ databases">
        <title>Genome-scale phylogeny and comparative genomics of the fungal order Sordariales.</title>
        <authorList>
            <consortium name="Lawrence Berkeley National Laboratory"/>
            <person name="Hensen N."/>
            <person name="Bonometti L."/>
            <person name="Westerberg I."/>
            <person name="Brannstrom I.O."/>
            <person name="Guillou S."/>
            <person name="Cros-Aarteil S."/>
            <person name="Calhoun S."/>
            <person name="Haridas S."/>
            <person name="Kuo A."/>
            <person name="Mondo S."/>
            <person name="Pangilinan J."/>
            <person name="Riley R."/>
            <person name="LaButti K."/>
            <person name="Andreopoulos B."/>
            <person name="Lipzen A."/>
            <person name="Chen C."/>
            <person name="Yanf M."/>
            <person name="Daum C."/>
            <person name="Ng V."/>
            <person name="Clum A."/>
            <person name="Steindorff A."/>
            <person name="Ohm R."/>
            <person name="Martin F."/>
            <person name="Silar P."/>
            <person name="Natvig D."/>
            <person name="Lalanne C."/>
            <person name="Gautier V."/>
            <person name="Ament-velasquez S.L."/>
            <person name="Kruys A."/>
            <person name="Hutchinson M.I."/>
            <person name="Powell A.J."/>
            <person name="Barry K."/>
            <person name="Miller A.N."/>
            <person name="Grigoriev I.V."/>
            <person name="Debuchy R."/>
            <person name="Gladieux P."/>
            <person name="Thoren M.H."/>
            <person name="Johannesson H."/>
        </authorList>
    </citation>
    <scope>NUCLEOTIDE SEQUENCE</scope>
    <source>
        <strain evidence="7">SMH2392-1A</strain>
    </source>
</reference>
<dbReference type="PANTHER" id="PTHR43066">
    <property type="entry name" value="RHOMBOID-RELATED PROTEIN"/>
    <property type="match status" value="1"/>
</dbReference>
<feature type="transmembrane region" description="Helical" evidence="6">
    <location>
        <begin position="47"/>
        <end position="72"/>
    </location>
</feature>